<dbReference type="AlphaFoldDB" id="A0A6A3MQI3"/>
<dbReference type="EMBL" id="QXFV01000358">
    <property type="protein sequence ID" value="KAE9040015.1"/>
    <property type="molecule type" value="Genomic_DNA"/>
</dbReference>
<protein>
    <submittedName>
        <fullName evidence="1">Uncharacterized protein</fullName>
    </submittedName>
</protein>
<keyword evidence="5" id="KW-1185">Reference proteome</keyword>
<sequence>MLQATLLAGAFRRDADRAGQWTCAICSTINGDATDDTTERCRTCQRLRSPQWLDLEDSDVQIALGSKVSHTSPGGSKTVSVVVAINYIQKVVTLLRLKAKHNEGSAHDDVSFHEVALNASQLQQQLEPLDAEEEDYCLLDDYGICGECRGVFRVAQGDKQSQYANEDKIAVLHKELQQLGELKQKFAREKAYERALECATEIKMKTKELLVAKRELEFLTPVFCPFCGWSC</sequence>
<proteinExistence type="predicted"/>
<reference evidence="4 6" key="1">
    <citation type="submission" date="2018-09" db="EMBL/GenBank/DDBJ databases">
        <title>Genomic investigation of the strawberry pathogen Phytophthora fragariae indicates pathogenicity is determined by transcriptional variation in three key races.</title>
        <authorList>
            <person name="Adams T.M."/>
            <person name="Armitage A.D."/>
            <person name="Sobczyk M.K."/>
            <person name="Bates H.J."/>
            <person name="Dunwell J.M."/>
            <person name="Nellist C.F."/>
            <person name="Harrison R.J."/>
        </authorList>
    </citation>
    <scope>NUCLEOTIDE SEQUENCE [LARGE SCALE GENOMIC DNA]</scope>
    <source>
        <strain evidence="2 4">SCRP249</strain>
        <strain evidence="1 6">SCRP324</strain>
        <strain evidence="3 5">SCRP333</strain>
    </source>
</reference>
<evidence type="ECO:0000313" key="3">
    <source>
        <dbReference type="EMBL" id="KAE9347237.1"/>
    </source>
</evidence>
<evidence type="ECO:0000313" key="4">
    <source>
        <dbReference type="Proteomes" id="UP000429607"/>
    </source>
</evidence>
<dbReference type="Proteomes" id="UP000429607">
    <property type="component" value="Unassembled WGS sequence"/>
</dbReference>
<dbReference type="Proteomes" id="UP000434957">
    <property type="component" value="Unassembled WGS sequence"/>
</dbReference>
<evidence type="ECO:0000313" key="2">
    <source>
        <dbReference type="EMBL" id="KAE9040015.1"/>
    </source>
</evidence>
<accession>A0A6A3MQI3</accession>
<organism evidence="1 6">
    <name type="scientific">Phytophthora rubi</name>
    <dbReference type="NCBI Taxonomy" id="129364"/>
    <lineage>
        <taxon>Eukaryota</taxon>
        <taxon>Sar</taxon>
        <taxon>Stramenopiles</taxon>
        <taxon>Oomycota</taxon>
        <taxon>Peronosporomycetes</taxon>
        <taxon>Peronosporales</taxon>
        <taxon>Peronosporaceae</taxon>
        <taxon>Phytophthora</taxon>
    </lineage>
</organism>
<name>A0A6A3MQI3_9STRA</name>
<evidence type="ECO:0000313" key="6">
    <source>
        <dbReference type="Proteomes" id="UP000435112"/>
    </source>
</evidence>
<evidence type="ECO:0000313" key="1">
    <source>
        <dbReference type="EMBL" id="KAE9035231.1"/>
    </source>
</evidence>
<dbReference type="OrthoDB" id="97357at2759"/>
<dbReference type="Proteomes" id="UP000435112">
    <property type="component" value="Unassembled WGS sequence"/>
</dbReference>
<evidence type="ECO:0000313" key="5">
    <source>
        <dbReference type="Proteomes" id="UP000434957"/>
    </source>
</evidence>
<dbReference type="EMBL" id="QXFU01000373">
    <property type="protein sequence ID" value="KAE9035231.1"/>
    <property type="molecule type" value="Genomic_DNA"/>
</dbReference>
<comment type="caution">
    <text evidence="1">The sequence shown here is derived from an EMBL/GenBank/DDBJ whole genome shotgun (WGS) entry which is preliminary data.</text>
</comment>
<dbReference type="EMBL" id="QXFT01000324">
    <property type="protein sequence ID" value="KAE9347237.1"/>
    <property type="molecule type" value="Genomic_DNA"/>
</dbReference>
<gene>
    <name evidence="2" type="ORF">PR001_g7263</name>
    <name evidence="1" type="ORF">PR002_g7687</name>
    <name evidence="3" type="ORF">PR003_g7031</name>
</gene>